<keyword evidence="2" id="KW-1185">Reference proteome</keyword>
<evidence type="ECO:0000313" key="2">
    <source>
        <dbReference type="Proteomes" id="UP001595776"/>
    </source>
</evidence>
<gene>
    <name evidence="1" type="ORF">ACFO5Q_08865</name>
</gene>
<accession>A0ABV8UBV4</accession>
<dbReference type="RefSeq" id="WP_068151989.1">
    <property type="nucleotide sequence ID" value="NZ_JBHSCR010000005.1"/>
</dbReference>
<sequence>MRLFGLEGAKMIAHNSLTDFYAHARQIVLSAGYSWERDWQCQIEDGGYDETAFLREAAWVILCSGFKEAHIRKIFDCYSLAFCDWESAAEIVDAGNTCIGLACEVFRNRRKAEAIFEIAKKVDVTGFSAVRAEIDRAPLVYIEKLPMLGPITAKHLAKNLGYPIAKNDRHLVRLAEEQGFRCVDAFCEALSSMVGESIPVVDITLWRYGVLRSQNTSSFAA</sequence>
<proteinExistence type="predicted"/>
<reference evidence="2" key="1">
    <citation type="journal article" date="2019" name="Int. J. Syst. Evol. Microbiol.">
        <title>The Global Catalogue of Microorganisms (GCM) 10K type strain sequencing project: providing services to taxonomists for standard genome sequencing and annotation.</title>
        <authorList>
            <consortium name="The Broad Institute Genomics Platform"/>
            <consortium name="The Broad Institute Genome Sequencing Center for Infectious Disease"/>
            <person name="Wu L."/>
            <person name="Ma J."/>
        </authorList>
    </citation>
    <scope>NUCLEOTIDE SEQUENCE [LARGE SCALE GENOMIC DNA]</scope>
    <source>
        <strain evidence="2">CGMCC 1.15304</strain>
    </source>
</reference>
<comment type="caution">
    <text evidence="1">The sequence shown here is derived from an EMBL/GenBank/DDBJ whole genome shotgun (WGS) entry which is preliminary data.</text>
</comment>
<dbReference type="Proteomes" id="UP001595776">
    <property type="component" value="Unassembled WGS sequence"/>
</dbReference>
<dbReference type="EMBL" id="JBHSCR010000005">
    <property type="protein sequence ID" value="MFC4347953.1"/>
    <property type="molecule type" value="Genomic_DNA"/>
</dbReference>
<evidence type="ECO:0000313" key="1">
    <source>
        <dbReference type="EMBL" id="MFC4347953.1"/>
    </source>
</evidence>
<name>A0ABV8UBV4_9PROT</name>
<organism evidence="1 2">
    <name type="scientific">Kordiimonas lipolytica</name>
    <dbReference type="NCBI Taxonomy" id="1662421"/>
    <lineage>
        <taxon>Bacteria</taxon>
        <taxon>Pseudomonadati</taxon>
        <taxon>Pseudomonadota</taxon>
        <taxon>Alphaproteobacteria</taxon>
        <taxon>Kordiimonadales</taxon>
        <taxon>Kordiimonadaceae</taxon>
        <taxon>Kordiimonas</taxon>
    </lineage>
</organism>
<protein>
    <submittedName>
        <fullName evidence="1">Uncharacterized protein</fullName>
    </submittedName>
</protein>